<proteinExistence type="inferred from homology"/>
<protein>
    <submittedName>
        <fullName evidence="6">ATP synthase mitochondrial F1 complex assembly factor 2</fullName>
    </submittedName>
</protein>
<organism evidence="6 7">
    <name type="scientific">Halocaridina rubra</name>
    <name type="common">Hawaiian red shrimp</name>
    <dbReference type="NCBI Taxonomy" id="373956"/>
    <lineage>
        <taxon>Eukaryota</taxon>
        <taxon>Metazoa</taxon>
        <taxon>Ecdysozoa</taxon>
        <taxon>Arthropoda</taxon>
        <taxon>Crustacea</taxon>
        <taxon>Multicrustacea</taxon>
        <taxon>Malacostraca</taxon>
        <taxon>Eumalacostraca</taxon>
        <taxon>Eucarida</taxon>
        <taxon>Decapoda</taxon>
        <taxon>Pleocyemata</taxon>
        <taxon>Caridea</taxon>
        <taxon>Atyoidea</taxon>
        <taxon>Atyidae</taxon>
        <taxon>Halocaridina</taxon>
    </lineage>
</organism>
<keyword evidence="4" id="KW-0496">Mitochondrion</keyword>
<evidence type="ECO:0000256" key="2">
    <source>
        <dbReference type="ARBA" id="ARBA00008231"/>
    </source>
</evidence>
<dbReference type="EMBL" id="JAXCGZ010019291">
    <property type="protein sequence ID" value="KAK7066264.1"/>
    <property type="molecule type" value="Genomic_DNA"/>
</dbReference>
<evidence type="ECO:0000256" key="3">
    <source>
        <dbReference type="ARBA" id="ARBA00022946"/>
    </source>
</evidence>
<comment type="similarity">
    <text evidence="2">Belongs to the ATP12 family.</text>
</comment>
<dbReference type="InterPro" id="IPR023335">
    <property type="entry name" value="ATP12_ortho_dom_sf"/>
</dbReference>
<dbReference type="InterPro" id="IPR011419">
    <property type="entry name" value="ATP12_ATP_synth-F1-assembly"/>
</dbReference>
<accession>A0AAN8ZWQ3</accession>
<keyword evidence="5" id="KW-0143">Chaperone</keyword>
<comment type="subcellular location">
    <subcellularLocation>
        <location evidence="1">Mitochondrion</location>
    </subcellularLocation>
</comment>
<sequence length="272" mass="31437">MEALRLSRVGLQILRRLPNTYVSRRSMAEARKRFYRNVSVAGTNDVFEVNLDHRKLKTPSGNVLQIPHYGLALAVAHEWEAIKDKIQPSLMHLTGLSFTVVDNPHRATKWDIVDKMLEYMETDTILYREGTDDFMELLQKEWDPVLDWFNKKFDGTLKPCSGICGADISSEIREAVRKYLLSFDIWAVHGFLYGVEALKSVVLTIAAAERRISSEKAVSLSWIETEFQISRWGAVEWAHELDRYDLQSRFSAAMLFVHFNTWKATVKQKTKH</sequence>
<dbReference type="Gene3D" id="1.10.3580.10">
    <property type="entry name" value="ATP12 ATPase"/>
    <property type="match status" value="1"/>
</dbReference>
<reference evidence="6 7" key="1">
    <citation type="submission" date="2023-11" db="EMBL/GenBank/DDBJ databases">
        <title>Halocaridina rubra genome assembly.</title>
        <authorList>
            <person name="Smith C."/>
        </authorList>
    </citation>
    <scope>NUCLEOTIDE SEQUENCE [LARGE SCALE GENOMIC DNA]</scope>
    <source>
        <strain evidence="6">EP-1</strain>
        <tissue evidence="6">Whole</tissue>
    </source>
</reference>
<evidence type="ECO:0000313" key="6">
    <source>
        <dbReference type="EMBL" id="KAK7066264.1"/>
    </source>
</evidence>
<dbReference type="Proteomes" id="UP001381693">
    <property type="component" value="Unassembled WGS sequence"/>
</dbReference>
<keyword evidence="3" id="KW-0809">Transit peptide</keyword>
<evidence type="ECO:0000313" key="7">
    <source>
        <dbReference type="Proteomes" id="UP001381693"/>
    </source>
</evidence>
<dbReference type="GO" id="GO:0033615">
    <property type="term" value="P:mitochondrial proton-transporting ATP synthase complex assembly"/>
    <property type="evidence" value="ECO:0007669"/>
    <property type="project" value="TreeGrafter"/>
</dbReference>
<evidence type="ECO:0000256" key="5">
    <source>
        <dbReference type="ARBA" id="ARBA00023186"/>
    </source>
</evidence>
<dbReference type="InterPro" id="IPR042272">
    <property type="entry name" value="ATP12_ATP_synth-F1-assembly_N"/>
</dbReference>
<dbReference type="PANTHER" id="PTHR21013:SF10">
    <property type="entry name" value="ATP SYNTHASE MITOCHONDRIAL F1 COMPLEX ASSEMBLY FACTOR 2"/>
    <property type="match status" value="1"/>
</dbReference>
<gene>
    <name evidence="6" type="primary">ATPAF2</name>
    <name evidence="6" type="ORF">SK128_020269</name>
</gene>
<dbReference type="AlphaFoldDB" id="A0AAN8ZWQ3"/>
<dbReference type="GO" id="GO:0005739">
    <property type="term" value="C:mitochondrion"/>
    <property type="evidence" value="ECO:0007669"/>
    <property type="project" value="UniProtKB-SubCell"/>
</dbReference>
<dbReference type="Gene3D" id="3.30.2180.10">
    <property type="entry name" value="ATP12-like"/>
    <property type="match status" value="1"/>
</dbReference>
<keyword evidence="7" id="KW-1185">Reference proteome</keyword>
<dbReference type="SUPFAM" id="SSF160909">
    <property type="entry name" value="ATP12-like"/>
    <property type="match status" value="1"/>
</dbReference>
<name>A0AAN8ZWQ3_HALRR</name>
<evidence type="ECO:0000256" key="1">
    <source>
        <dbReference type="ARBA" id="ARBA00004173"/>
    </source>
</evidence>
<evidence type="ECO:0000256" key="4">
    <source>
        <dbReference type="ARBA" id="ARBA00023128"/>
    </source>
</evidence>
<dbReference type="Pfam" id="PF07542">
    <property type="entry name" value="ATP12"/>
    <property type="match status" value="1"/>
</dbReference>
<dbReference type="PANTHER" id="PTHR21013">
    <property type="entry name" value="ATP SYNTHASE MITOCHONDRIAL F1 COMPLEX ASSEMBLY FACTOR 2/ATP12 PROTEIN, MITOCHONDRIAL PRECURSOR"/>
    <property type="match status" value="1"/>
</dbReference>
<comment type="caution">
    <text evidence="6">The sequence shown here is derived from an EMBL/GenBank/DDBJ whole genome shotgun (WGS) entry which is preliminary data.</text>
</comment>